<feature type="transmembrane region" description="Helical" evidence="6">
    <location>
        <begin position="522"/>
        <end position="542"/>
    </location>
</feature>
<feature type="transmembrane region" description="Helical" evidence="6">
    <location>
        <begin position="141"/>
        <end position="160"/>
    </location>
</feature>
<evidence type="ECO:0000313" key="8">
    <source>
        <dbReference type="EMBL" id="PLS08401.1"/>
    </source>
</evidence>
<dbReference type="PANTHER" id="PTHR37422">
    <property type="entry name" value="TEICHURONIC ACID BIOSYNTHESIS PROTEIN TUAE"/>
    <property type="match status" value="1"/>
</dbReference>
<dbReference type="EMBL" id="PGVE01000017">
    <property type="protein sequence ID" value="PLS08401.1"/>
    <property type="molecule type" value="Genomic_DNA"/>
</dbReference>
<proteinExistence type="predicted"/>
<comment type="caution">
    <text evidence="8">The sequence shown here is derived from an EMBL/GenBank/DDBJ whole genome shotgun (WGS) entry which is preliminary data.</text>
</comment>
<keyword evidence="2 6" id="KW-0812">Transmembrane</keyword>
<feature type="transmembrane region" description="Helical" evidence="6">
    <location>
        <begin position="52"/>
        <end position="73"/>
    </location>
</feature>
<feature type="transmembrane region" description="Helical" evidence="6">
    <location>
        <begin position="253"/>
        <end position="271"/>
    </location>
</feature>
<evidence type="ECO:0000256" key="6">
    <source>
        <dbReference type="SAM" id="Phobius"/>
    </source>
</evidence>
<evidence type="ECO:0000256" key="4">
    <source>
        <dbReference type="ARBA" id="ARBA00023136"/>
    </source>
</evidence>
<dbReference type="Gene3D" id="1.25.40.10">
    <property type="entry name" value="Tetratricopeptide repeat domain"/>
    <property type="match status" value="1"/>
</dbReference>
<dbReference type="SMART" id="SM00028">
    <property type="entry name" value="TPR"/>
    <property type="match status" value="1"/>
</dbReference>
<name>A0A2N5HS91_9BACI</name>
<sequence>MYDLFFAFKIFIYQINNRIHFRRQVKLMKWFVFMCLSLIFLISPFQEGLYYSAGYYSLGLILFIIFLVFLIRLLTRNEIHLIKKYLIILLLPLCYIVSLPFSESPKGAWDSVLKWLFYSSFFILLIWTASKPKIKEMLPHLFQFSGASIALSMIFDYYGWVNYPHAIESGRFGGVFQYANTFGMAMALFFFYCLVNLTEEKIPVKKLFLQTSLSLIYFVCMIQSSSRGVMMFFPLIWLAGLLLLPVKKQLKYIFYSFISILAALIVYQSMIKEQSIKVHYPGFILLIVMMLISNVMIFFINRILINRTFPFVMNKWTRLALPAAIVVIFILGFLDLRYHGIVYHQLPVQLQDRLGSINLSTPTAENRLTFFKDALTMSKSSPIIGFGGGGWGVIYHEFQTFPYITNKIHNGYLEWIIDTGWLGFLLFLTVFGRFFFLLIHSYIKEKSSSLKISVILALLTIFLHSFVDFDFSFGTVWFLIFWLFAIVFSDLPKDKQAETKQLKKLANKKTIIVVDKPGKYRAILIAYACILIIGLIQSYRFLTAHQYYAQANFSKDNSMKELLIQKAIGRDPSNINYMLDLANIYLGQFRRTYGVEYRKKAEQLVENIGNTEPHNSMALYQIAHLSELLGNNDQALKYFNQALRVDHFNSSLYQDSIILKVNMAIDYRIDHNVEKSNNLINSAITDFQQEELWYGKIDHSEAGKKFYYNRNFYITPSTQYYTGIAYIIKKDYSRVVKVTQVPKDEMGDNLHALRILANEKLGIKNEIAYSKSLEKIIENLRNLLQKM</sequence>
<evidence type="ECO:0000313" key="9">
    <source>
        <dbReference type="Proteomes" id="UP000234950"/>
    </source>
</evidence>
<feature type="transmembrane region" description="Helical" evidence="6">
    <location>
        <begin position="283"/>
        <end position="304"/>
    </location>
</feature>
<feature type="transmembrane region" description="Helical" evidence="6">
    <location>
        <begin position="207"/>
        <end position="224"/>
    </location>
</feature>
<dbReference type="SUPFAM" id="SSF48452">
    <property type="entry name" value="TPR-like"/>
    <property type="match status" value="1"/>
</dbReference>
<feature type="transmembrane region" description="Helical" evidence="6">
    <location>
        <begin position="85"/>
        <end position="101"/>
    </location>
</feature>
<dbReference type="InterPro" id="IPR011990">
    <property type="entry name" value="TPR-like_helical_dom_sf"/>
</dbReference>
<keyword evidence="5" id="KW-0802">TPR repeat</keyword>
<evidence type="ECO:0000256" key="3">
    <source>
        <dbReference type="ARBA" id="ARBA00022989"/>
    </source>
</evidence>
<dbReference type="GO" id="GO:0016020">
    <property type="term" value="C:membrane"/>
    <property type="evidence" value="ECO:0007669"/>
    <property type="project" value="UniProtKB-SubCell"/>
</dbReference>
<feature type="transmembrane region" description="Helical" evidence="6">
    <location>
        <begin position="175"/>
        <end position="195"/>
    </location>
</feature>
<feature type="domain" description="O-antigen ligase-related" evidence="7">
    <location>
        <begin position="289"/>
        <end position="428"/>
    </location>
</feature>
<evidence type="ECO:0000256" key="1">
    <source>
        <dbReference type="ARBA" id="ARBA00004141"/>
    </source>
</evidence>
<feature type="repeat" description="TPR" evidence="5">
    <location>
        <begin position="616"/>
        <end position="649"/>
    </location>
</feature>
<dbReference type="AlphaFoldDB" id="A0A2N5HS91"/>
<dbReference type="OrthoDB" id="1808577at2"/>
<gene>
    <name evidence="8" type="ORF">CVD27_03050</name>
</gene>
<organism evidence="8 9">
    <name type="scientific">Neobacillus cucumis</name>
    <dbReference type="NCBI Taxonomy" id="1740721"/>
    <lineage>
        <taxon>Bacteria</taxon>
        <taxon>Bacillati</taxon>
        <taxon>Bacillota</taxon>
        <taxon>Bacilli</taxon>
        <taxon>Bacillales</taxon>
        <taxon>Bacillaceae</taxon>
        <taxon>Neobacillus</taxon>
    </lineage>
</organism>
<evidence type="ECO:0000259" key="7">
    <source>
        <dbReference type="Pfam" id="PF04932"/>
    </source>
</evidence>
<feature type="transmembrane region" description="Helical" evidence="6">
    <location>
        <begin position="230"/>
        <end position="246"/>
    </location>
</feature>
<evidence type="ECO:0000256" key="2">
    <source>
        <dbReference type="ARBA" id="ARBA00022692"/>
    </source>
</evidence>
<accession>A0A2N5HS91</accession>
<dbReference type="Pfam" id="PF04932">
    <property type="entry name" value="Wzy_C"/>
    <property type="match status" value="1"/>
</dbReference>
<dbReference type="InterPro" id="IPR007016">
    <property type="entry name" value="O-antigen_ligase-rel_domated"/>
</dbReference>
<feature type="transmembrane region" description="Helical" evidence="6">
    <location>
        <begin position="316"/>
        <end position="334"/>
    </location>
</feature>
<protein>
    <recommendedName>
        <fullName evidence="7">O-antigen ligase-related domain-containing protein</fullName>
    </recommendedName>
</protein>
<keyword evidence="9" id="KW-1185">Reference proteome</keyword>
<feature type="transmembrane region" description="Helical" evidence="6">
    <location>
        <begin position="473"/>
        <end position="491"/>
    </location>
</feature>
<dbReference type="PANTHER" id="PTHR37422:SF13">
    <property type="entry name" value="LIPOPOLYSACCHARIDE BIOSYNTHESIS PROTEIN PA4999-RELATED"/>
    <property type="match status" value="1"/>
</dbReference>
<dbReference type="Proteomes" id="UP000234950">
    <property type="component" value="Unassembled WGS sequence"/>
</dbReference>
<feature type="transmembrane region" description="Helical" evidence="6">
    <location>
        <begin position="421"/>
        <end position="443"/>
    </location>
</feature>
<reference evidence="8 9" key="1">
    <citation type="submission" date="2017-11" db="EMBL/GenBank/DDBJ databases">
        <title>Comparitive Functional Genomics of Dry Heat Resistant strains isolated from the Viking Spacecraft.</title>
        <authorList>
            <person name="Seuylemezian A."/>
            <person name="Cooper K."/>
            <person name="Vaishampayan P."/>
        </authorList>
    </citation>
    <scope>NUCLEOTIDE SEQUENCE [LARGE SCALE GENOMIC DNA]</scope>
    <source>
        <strain evidence="8 9">V32-6</strain>
    </source>
</reference>
<keyword evidence="3 6" id="KW-1133">Transmembrane helix</keyword>
<feature type="transmembrane region" description="Helical" evidence="6">
    <location>
        <begin position="27"/>
        <end position="46"/>
    </location>
</feature>
<feature type="transmembrane region" description="Helical" evidence="6">
    <location>
        <begin position="450"/>
        <end position="467"/>
    </location>
</feature>
<keyword evidence="4 6" id="KW-0472">Membrane</keyword>
<evidence type="ECO:0000256" key="5">
    <source>
        <dbReference type="PROSITE-ProRule" id="PRU00339"/>
    </source>
</evidence>
<feature type="transmembrane region" description="Helical" evidence="6">
    <location>
        <begin position="113"/>
        <end position="129"/>
    </location>
</feature>
<dbReference type="PROSITE" id="PS50005">
    <property type="entry name" value="TPR"/>
    <property type="match status" value="1"/>
</dbReference>
<comment type="subcellular location">
    <subcellularLocation>
        <location evidence="1">Membrane</location>
        <topology evidence="1">Multi-pass membrane protein</topology>
    </subcellularLocation>
</comment>
<dbReference type="InterPro" id="IPR051533">
    <property type="entry name" value="WaaL-like"/>
</dbReference>
<dbReference type="InterPro" id="IPR019734">
    <property type="entry name" value="TPR_rpt"/>
</dbReference>